<gene>
    <name evidence="2" type="ORF">NCTC7915_00387</name>
</gene>
<protein>
    <submittedName>
        <fullName evidence="2">Uncharacterized protein</fullName>
    </submittedName>
</protein>
<dbReference type="Proteomes" id="UP000254118">
    <property type="component" value="Unassembled WGS sequence"/>
</dbReference>
<evidence type="ECO:0000313" key="3">
    <source>
        <dbReference type="Proteomes" id="UP000254118"/>
    </source>
</evidence>
<evidence type="ECO:0000313" key="2">
    <source>
        <dbReference type="EMBL" id="STD05257.1"/>
    </source>
</evidence>
<keyword evidence="1" id="KW-1133">Transmembrane helix</keyword>
<dbReference type="RefSeq" id="WP_147279154.1">
    <property type="nucleotide sequence ID" value="NZ_UFYA01000001.1"/>
</dbReference>
<organism evidence="2 3">
    <name type="scientific">Dermatophilus congolensis</name>
    <dbReference type="NCBI Taxonomy" id="1863"/>
    <lineage>
        <taxon>Bacteria</taxon>
        <taxon>Bacillati</taxon>
        <taxon>Actinomycetota</taxon>
        <taxon>Actinomycetes</taxon>
        <taxon>Micrococcales</taxon>
        <taxon>Dermatophilaceae</taxon>
        <taxon>Dermatophilus</taxon>
    </lineage>
</organism>
<reference evidence="2 3" key="1">
    <citation type="submission" date="2018-06" db="EMBL/GenBank/DDBJ databases">
        <authorList>
            <consortium name="Pathogen Informatics"/>
            <person name="Doyle S."/>
        </authorList>
    </citation>
    <scope>NUCLEOTIDE SEQUENCE [LARGE SCALE GENOMIC DNA]</scope>
    <source>
        <strain evidence="2 3">NCTC7915</strain>
    </source>
</reference>
<dbReference type="EMBL" id="UFYA01000001">
    <property type="protein sequence ID" value="STD05257.1"/>
    <property type="molecule type" value="Genomic_DNA"/>
</dbReference>
<keyword evidence="1" id="KW-0472">Membrane</keyword>
<dbReference type="AlphaFoldDB" id="A0AA46GZQ4"/>
<keyword evidence="1" id="KW-0812">Transmembrane</keyword>
<evidence type="ECO:0000256" key="1">
    <source>
        <dbReference type="SAM" id="Phobius"/>
    </source>
</evidence>
<name>A0AA46GZQ4_9MICO</name>
<comment type="caution">
    <text evidence="2">The sequence shown here is derived from an EMBL/GenBank/DDBJ whole genome shotgun (WGS) entry which is preliminary data.</text>
</comment>
<sequence length="73" mass="8182">MDEATGVKDAVRTESDYTKGRWKVAPQRASQLLAATVAMTMVMFLLSESWLWFLAIPLLTWLVYGSGESNDAR</sequence>
<accession>A0AA46GZQ4</accession>
<feature type="transmembrane region" description="Helical" evidence="1">
    <location>
        <begin position="32"/>
        <end position="64"/>
    </location>
</feature>
<proteinExistence type="predicted"/>